<feature type="transmembrane region" description="Helical" evidence="2">
    <location>
        <begin position="116"/>
        <end position="138"/>
    </location>
</feature>
<accession>A0A8I6RUH3</accession>
<dbReference type="EnsemblMetazoa" id="XM_014396147.2">
    <property type="protein sequence ID" value="XP_014251633.1"/>
    <property type="gene ID" value="LOC106667895"/>
</dbReference>
<reference evidence="3" key="1">
    <citation type="submission" date="2022-01" db="UniProtKB">
        <authorList>
            <consortium name="EnsemblMetazoa"/>
        </authorList>
    </citation>
    <scope>IDENTIFICATION</scope>
</reference>
<evidence type="ECO:0000256" key="1">
    <source>
        <dbReference type="SAM" id="MobiDB-lite"/>
    </source>
</evidence>
<proteinExistence type="predicted"/>
<feature type="region of interest" description="Disordered" evidence="1">
    <location>
        <begin position="212"/>
        <end position="252"/>
    </location>
</feature>
<dbReference type="OrthoDB" id="10555847at2759"/>
<keyword evidence="2" id="KW-0812">Transmembrane</keyword>
<keyword evidence="2" id="KW-1133">Transmembrane helix</keyword>
<feature type="region of interest" description="Disordered" evidence="1">
    <location>
        <begin position="303"/>
        <end position="322"/>
    </location>
</feature>
<feature type="compositionally biased region" description="Gly residues" evidence="1">
    <location>
        <begin position="212"/>
        <end position="225"/>
    </location>
</feature>
<keyword evidence="2" id="KW-0472">Membrane</keyword>
<protein>
    <submittedName>
        <fullName evidence="3">Uncharacterized protein</fullName>
    </submittedName>
</protein>
<sequence>MGLKISIIPVPSRGCTRAVLCILLAYASAQMCLFIHTYYVGNEPDTITLLKMLCMLIMFSSSSVSIVAVKKEMMFAIQSSEIMLLTAGFGILIYTIMFSSIFYRNWDWDSPNFKKSFSVFLFQRIIFGCIFIPSYLILRKYRIKRTDMLDLNKWDIEDIFEIPLDENQEIKEPFSAFPNPKSQPPFIDPHTMKRPEINSHIKNFGGGGGFSGGGGVNIGGKGGNTNGKQEDKDKKDSKSKEEPKQERNIGALHPVGGNFLYGTWEENELGYTYKHPVPRPIIKRPFGGITGASPAFLPKTFFPLDPPAKKRRKPYRDPKIPVSSFAPPGYPLYPLPSPQYPHIPVFPKKQ</sequence>
<dbReference type="AlphaFoldDB" id="A0A8I6RUH3"/>
<evidence type="ECO:0000256" key="2">
    <source>
        <dbReference type="SAM" id="Phobius"/>
    </source>
</evidence>
<feature type="transmembrane region" description="Helical" evidence="2">
    <location>
        <begin position="47"/>
        <end position="70"/>
    </location>
</feature>
<feature type="transmembrane region" description="Helical" evidence="2">
    <location>
        <begin position="20"/>
        <end position="41"/>
    </location>
</feature>
<dbReference type="GeneID" id="106667895"/>
<evidence type="ECO:0000313" key="3">
    <source>
        <dbReference type="EnsemblMetazoa" id="XP_014251633.1"/>
    </source>
</evidence>
<keyword evidence="4" id="KW-1185">Reference proteome</keyword>
<name>A0A8I6RUH3_CIMLE</name>
<organism evidence="3 4">
    <name type="scientific">Cimex lectularius</name>
    <name type="common">Bed bug</name>
    <name type="synonym">Acanthia lectularia</name>
    <dbReference type="NCBI Taxonomy" id="79782"/>
    <lineage>
        <taxon>Eukaryota</taxon>
        <taxon>Metazoa</taxon>
        <taxon>Ecdysozoa</taxon>
        <taxon>Arthropoda</taxon>
        <taxon>Hexapoda</taxon>
        <taxon>Insecta</taxon>
        <taxon>Pterygota</taxon>
        <taxon>Neoptera</taxon>
        <taxon>Paraneoptera</taxon>
        <taxon>Hemiptera</taxon>
        <taxon>Heteroptera</taxon>
        <taxon>Panheteroptera</taxon>
        <taxon>Cimicomorpha</taxon>
        <taxon>Cimicidae</taxon>
        <taxon>Cimex</taxon>
    </lineage>
</organism>
<dbReference type="KEGG" id="clec:106667895"/>
<dbReference type="Proteomes" id="UP000494040">
    <property type="component" value="Unassembled WGS sequence"/>
</dbReference>
<evidence type="ECO:0000313" key="4">
    <source>
        <dbReference type="Proteomes" id="UP000494040"/>
    </source>
</evidence>
<feature type="transmembrane region" description="Helical" evidence="2">
    <location>
        <begin position="82"/>
        <end position="104"/>
    </location>
</feature>
<feature type="compositionally biased region" description="Basic and acidic residues" evidence="1">
    <location>
        <begin position="228"/>
        <end position="247"/>
    </location>
</feature>
<dbReference type="RefSeq" id="XP_014251633.1">
    <property type="nucleotide sequence ID" value="XM_014396147.2"/>
</dbReference>